<reference evidence="3 4" key="1">
    <citation type="submission" date="2019-11" db="EMBL/GenBank/DDBJ databases">
        <authorList>
            <person name="Ren C."/>
            <person name="Wang H."/>
            <person name="Xu Y."/>
        </authorList>
    </citation>
    <scope>NUCLEOTIDE SEQUENCE [LARGE SCALE GENOMIC DNA]</scope>
    <source>
        <strain evidence="4">JNU-WLY1368</strain>
        <strain evidence="1 3">LBM 19010</strain>
    </source>
</reference>
<name>A0A859DP96_9FIRM</name>
<sequence length="507" mass="55478">MTVYGERGEALLQGQKRIAIIGGGIAGLSTGIYAQKHGFRTTIYEALPQIGGVCAPLRTAGVSLEPTLRFLNGVREDTPLYRCWQETGGLQDTLPVTPDSFFTAEEAGATVNFCGDINEFLESTAACSPEDREQLKRFCTAVEKAGAFRPATECPPDLLSPLKALAGAAGTESGRLLLRLRTVSLQDYAQQFHHPALRCAFREVLPPGSTLAQLVFSYSRFLSGDLAVPVGGSAGIVHRMAKRYLAEGGQLRCKDPVKKIIAANGAARGIVLAGGEHMLTHWVIAACDPAYACRVLLQDRYGMEKKLQDRYCMPEKYTTCSLVRLFFSAPEESLPIERTLSFPTDVIPAEGDGISRLRVTQFSNDPTFVFNGRAELAVDFPIAGRQAFRRWEALAGQQAAYREEIRLLADSTRQALEKHFPQMQGLVQFLGCHTPADYARRFHNFHGSCTAFIPTAQARPAPLTGRLPGLSHLLLTGQWLGPTAGMHTALLQGKFTVQRICRDEHIP</sequence>
<dbReference type="PANTHER" id="PTHR43734:SF4">
    <property type="entry name" value="AMINE OXIDASE DOMAIN-CONTAINING PROTEIN"/>
    <property type="match status" value="1"/>
</dbReference>
<organism evidence="1 3">
    <name type="scientific">Caproicibacterium lactatifermentans</name>
    <dbReference type="NCBI Taxonomy" id="2666138"/>
    <lineage>
        <taxon>Bacteria</taxon>
        <taxon>Bacillati</taxon>
        <taxon>Bacillota</taxon>
        <taxon>Clostridia</taxon>
        <taxon>Eubacteriales</taxon>
        <taxon>Oscillospiraceae</taxon>
        <taxon>Caproicibacterium</taxon>
    </lineage>
</organism>
<reference evidence="2" key="2">
    <citation type="journal article" date="2021" name="Appl. Environ. Microbiol.">
        <title>Adaptability of a Caproate-Producing Bacterium Contributes to Its Dominance in an Anaerobic Fermentation System.</title>
        <authorList>
            <person name="Wang H."/>
            <person name="Gu Y."/>
            <person name="Zhou W."/>
            <person name="Zhao D."/>
            <person name="Qiao Z."/>
            <person name="Zheng J."/>
            <person name="Gao J."/>
            <person name="Chen X."/>
            <person name="Ren C."/>
            <person name="Xu Y."/>
        </authorList>
    </citation>
    <scope>NUCLEOTIDE SEQUENCE</scope>
    <source>
        <strain evidence="2">JNU-WLY1368</strain>
    </source>
</reference>
<dbReference type="KEGG" id="clf:GJQ69_03590"/>
<gene>
    <name evidence="1" type="ORF">GJQ69_03590</name>
    <name evidence="2" type="ORF">GKP14_00785</name>
</gene>
<keyword evidence="4" id="KW-1185">Reference proteome</keyword>
<dbReference type="EMBL" id="CP046161">
    <property type="protein sequence ID" value="QKO29689.1"/>
    <property type="molecule type" value="Genomic_DNA"/>
</dbReference>
<dbReference type="SUPFAM" id="SSF51905">
    <property type="entry name" value="FAD/NAD(P)-binding domain"/>
    <property type="match status" value="1"/>
</dbReference>
<accession>A0A859DP96</accession>
<dbReference type="PRINTS" id="PR00419">
    <property type="entry name" value="ADXRDTASE"/>
</dbReference>
<dbReference type="Pfam" id="PF13450">
    <property type="entry name" value="NAD_binding_8"/>
    <property type="match status" value="1"/>
</dbReference>
<dbReference type="AlphaFoldDB" id="A0A859DP96"/>
<dbReference type="InterPro" id="IPR036188">
    <property type="entry name" value="FAD/NAD-bd_sf"/>
</dbReference>
<evidence type="ECO:0000313" key="1">
    <source>
        <dbReference type="EMBL" id="QKN23638.1"/>
    </source>
</evidence>
<dbReference type="Proteomes" id="UP000501316">
    <property type="component" value="Chromosome"/>
</dbReference>
<dbReference type="Gene3D" id="3.50.50.60">
    <property type="entry name" value="FAD/NAD(P)-binding domain"/>
    <property type="match status" value="2"/>
</dbReference>
<evidence type="ECO:0000313" key="2">
    <source>
        <dbReference type="EMBL" id="QKO29689.1"/>
    </source>
</evidence>
<protein>
    <submittedName>
        <fullName evidence="1">NAD(P)-binding protein</fullName>
    </submittedName>
</protein>
<dbReference type="EMBL" id="CP046051">
    <property type="protein sequence ID" value="QKN23638.1"/>
    <property type="molecule type" value="Genomic_DNA"/>
</dbReference>
<evidence type="ECO:0000313" key="4">
    <source>
        <dbReference type="Proteomes" id="UP000509623"/>
    </source>
</evidence>
<dbReference type="PANTHER" id="PTHR43734">
    <property type="entry name" value="PHYTOENE DESATURASE"/>
    <property type="match status" value="1"/>
</dbReference>
<evidence type="ECO:0000313" key="3">
    <source>
        <dbReference type="Proteomes" id="UP000501316"/>
    </source>
</evidence>
<dbReference type="Proteomes" id="UP000509623">
    <property type="component" value="Chromosome"/>
</dbReference>
<reference evidence="2" key="3">
    <citation type="journal article" date="2022" name="Int. J. Syst. Evol. Microbiol.">
        <title>Caproicibacterium lactatifermentans sp. nov., isolated from pit clay used for the production of Chinese strong aroma-type liquor.</title>
        <authorList>
            <person name="Wang H."/>
            <person name="Gu Y."/>
            <person name="Zhao D."/>
            <person name="Qiao Z."/>
            <person name="Zheng J."/>
            <person name="Gao J."/>
            <person name="Ren C."/>
            <person name="Xu Y."/>
        </authorList>
    </citation>
    <scope>NUCLEOTIDE SEQUENCE</scope>
    <source>
        <strain evidence="2">JNU-WLY1368</strain>
    </source>
</reference>
<proteinExistence type="predicted"/>